<dbReference type="EMBL" id="JADIMJ010000038">
    <property type="protein sequence ID" value="MBO8453552.1"/>
    <property type="molecule type" value="Genomic_DNA"/>
</dbReference>
<reference evidence="1" key="2">
    <citation type="journal article" date="2021" name="PeerJ">
        <title>Extensive microbial diversity within the chicken gut microbiome revealed by metagenomics and culture.</title>
        <authorList>
            <person name="Gilroy R."/>
            <person name="Ravi A."/>
            <person name="Getino M."/>
            <person name="Pursley I."/>
            <person name="Horton D.L."/>
            <person name="Alikhan N.F."/>
            <person name="Baker D."/>
            <person name="Gharbi K."/>
            <person name="Hall N."/>
            <person name="Watson M."/>
            <person name="Adriaenssens E.M."/>
            <person name="Foster-Nyarko E."/>
            <person name="Jarju S."/>
            <person name="Secka A."/>
            <person name="Antonio M."/>
            <person name="Oren A."/>
            <person name="Chaudhuri R.R."/>
            <person name="La Ragione R."/>
            <person name="Hildebrand F."/>
            <person name="Pallen M.J."/>
        </authorList>
    </citation>
    <scope>NUCLEOTIDE SEQUENCE</scope>
    <source>
        <strain evidence="1">F1-3629</strain>
    </source>
</reference>
<dbReference type="AlphaFoldDB" id="A0A940DLY5"/>
<proteinExistence type="predicted"/>
<name>A0A940DLY5_9BACT</name>
<comment type="caution">
    <text evidence="1">The sequence shown here is derived from an EMBL/GenBank/DDBJ whole genome shotgun (WGS) entry which is preliminary data.</text>
</comment>
<dbReference type="InterPro" id="IPR008964">
    <property type="entry name" value="Invasin/intimin_cell_adhesion"/>
</dbReference>
<organism evidence="1 2">
    <name type="scientific">Candidatus Cryptobacteroides gallistercoris</name>
    <dbReference type="NCBI Taxonomy" id="2840765"/>
    <lineage>
        <taxon>Bacteria</taxon>
        <taxon>Pseudomonadati</taxon>
        <taxon>Bacteroidota</taxon>
        <taxon>Bacteroidia</taxon>
        <taxon>Bacteroidales</taxon>
        <taxon>Candidatus Cryptobacteroides</taxon>
    </lineage>
</organism>
<gene>
    <name evidence="1" type="ORF">IAC07_02360</name>
</gene>
<protein>
    <recommendedName>
        <fullName evidence="3">BIG2 domain-containing protein</fullName>
    </recommendedName>
</protein>
<evidence type="ECO:0000313" key="2">
    <source>
        <dbReference type="Proteomes" id="UP000771749"/>
    </source>
</evidence>
<dbReference type="SUPFAM" id="SSF49373">
    <property type="entry name" value="Invasin/intimin cell-adhesion fragments"/>
    <property type="match status" value="1"/>
</dbReference>
<evidence type="ECO:0008006" key="3">
    <source>
        <dbReference type="Google" id="ProtNLM"/>
    </source>
</evidence>
<accession>A0A940DLY5</accession>
<dbReference type="Gene3D" id="2.60.40.1080">
    <property type="match status" value="1"/>
</dbReference>
<reference evidence="1" key="1">
    <citation type="submission" date="2020-10" db="EMBL/GenBank/DDBJ databases">
        <authorList>
            <person name="Gilroy R."/>
        </authorList>
    </citation>
    <scope>NUCLEOTIDE SEQUENCE</scope>
    <source>
        <strain evidence="1">F1-3629</strain>
    </source>
</reference>
<evidence type="ECO:0000313" key="1">
    <source>
        <dbReference type="EMBL" id="MBO8453552.1"/>
    </source>
</evidence>
<sequence length="887" mass="98085">MKTVKVSLVTDASQGMSGYTRSLVGDALSDDGRIADANIFVYDDSGRLVHSGYIAGQAEADVEIPDGGKYQIYALANAGKVTAPAGSGELADFRLRISDAGDLVSSGSLPMGGHAFLDMSSGQHGVSILMKRAVSEIVLSFSHAEDLRLALSSVVMENSPLDMAPFLGQSVPERRGNGDFSTGNDISDLMNDGSLCLYMFEDMSSPNEKPAPDGGLQSGDLPEDCTAIRIKGRITNSSGLVTADVDYCLALDWKLRRNHRYEIPFVATASGIHEDSWRVDISDGELQISDHRLELPVSASVLLKVPAMEYSEVIFTSADPAVAAVDGNGNVCAVSPGETAVYAYCPAVNAYGICEVEVYAPDEFTEYTAELSEYARAWGRIDFSTASEDNPVFLVCGKDTLKVGAPCTDDMIVLEAGAHEFYYVPGDSRSRSTVYVWNRKSLGTTAIEITQGRKSAEVILDNRQYPRYMLYTSEVNEIYLADSGLCTEFQLFLADGEWDYLDSGQFFAPEPVSSRWDESVHDEFFWDYMDCIEISGPEGHEAYLDFRFTTSGWDDGDEDYLSAGEMWVLKSDETVPEDFVLLLHNGAPGFSGMADTEVRVSVGKTFRRQGYMGEYYNFQIAPDDMHSDRILLDRTLLQDAQWEVRRFLAEDEGKTMAETWANADGKFTGLLDGPFRDAETGRSYLSLLPPAELSADEFFANGSYIFKGSVFNPHSGQEVCGYYTLDIVLYVSVISSVDISISGPGTSRVERTYVPLSRWSMPGHEDFWSNLYPVEIYDCDTGYRCRLNSLVGGYAVDSFEIPGAISNPQQSYETVYMALDGVFGKGPGDFEFCLIGGLHSVEELKIDRHTADMYNSWGYWHFARQYDFGRSLENYIIEAYYHDFDSY</sequence>
<dbReference type="Proteomes" id="UP000771749">
    <property type="component" value="Unassembled WGS sequence"/>
</dbReference>